<sequence>MTQLKSNIRYSLVAHFKTDPIFRLATTMDFRFKGDETSFSNKEDILEAFVFNEKFSADAADQEASINNSNPTDETRTEVQAKTKTKISKFEQLFGERFAKRKKVIEGASEIGFEVSSYLALGDHCESQTETCSPLKGWDDHKSAFPKLAEIAMKLFTIVTTSASAKRVFSVAGNIITAKRSNISPELVDMIIFLYEKS</sequence>
<dbReference type="EMBL" id="LRGB01000166">
    <property type="protein sequence ID" value="KZS20529.1"/>
    <property type="molecule type" value="Genomic_DNA"/>
</dbReference>
<dbReference type="AlphaFoldDB" id="A0A162RI52"/>
<dbReference type="InterPro" id="IPR008906">
    <property type="entry name" value="HATC_C_dom"/>
</dbReference>
<dbReference type="GO" id="GO:0046983">
    <property type="term" value="F:protein dimerization activity"/>
    <property type="evidence" value="ECO:0007669"/>
    <property type="project" value="InterPro"/>
</dbReference>
<dbReference type="Pfam" id="PF05699">
    <property type="entry name" value="Dimer_Tnp_hAT"/>
    <property type="match status" value="1"/>
</dbReference>
<feature type="domain" description="HAT C-terminal dimerisation" evidence="1">
    <location>
        <begin position="115"/>
        <end position="196"/>
    </location>
</feature>
<dbReference type="PANTHER" id="PTHR47611:SF3">
    <property type="entry name" value="HAT C-TERMINAL DIMERISATION DOMAIN-CONTAINING PROTEIN"/>
    <property type="match status" value="1"/>
</dbReference>
<reference evidence="2 3" key="1">
    <citation type="submission" date="2016-03" db="EMBL/GenBank/DDBJ databases">
        <title>EvidentialGene: Evidence-directed Construction of Genes on Genomes.</title>
        <authorList>
            <person name="Gilbert D.G."/>
            <person name="Choi J.-H."/>
            <person name="Mockaitis K."/>
            <person name="Colbourne J."/>
            <person name="Pfrender M."/>
        </authorList>
    </citation>
    <scope>NUCLEOTIDE SEQUENCE [LARGE SCALE GENOMIC DNA]</scope>
    <source>
        <strain evidence="2 3">Xinb3</strain>
        <tissue evidence="2">Complete organism</tissue>
    </source>
</reference>
<protein>
    <submittedName>
        <fullName evidence="2">Zinc finger MYM-type-like protein</fullName>
    </submittedName>
</protein>
<dbReference type="SUPFAM" id="SSF53098">
    <property type="entry name" value="Ribonuclease H-like"/>
    <property type="match status" value="1"/>
</dbReference>
<evidence type="ECO:0000313" key="2">
    <source>
        <dbReference type="EMBL" id="KZS20529.1"/>
    </source>
</evidence>
<gene>
    <name evidence="2" type="ORF">APZ42_012757</name>
</gene>
<evidence type="ECO:0000259" key="1">
    <source>
        <dbReference type="Pfam" id="PF05699"/>
    </source>
</evidence>
<accession>A0A162RI52</accession>
<dbReference type="STRING" id="35525.A0A162RI52"/>
<dbReference type="InterPro" id="IPR012337">
    <property type="entry name" value="RNaseH-like_sf"/>
</dbReference>
<proteinExistence type="predicted"/>
<dbReference type="Proteomes" id="UP000076858">
    <property type="component" value="Unassembled WGS sequence"/>
</dbReference>
<keyword evidence="3" id="KW-1185">Reference proteome</keyword>
<name>A0A162RI52_9CRUS</name>
<organism evidence="2 3">
    <name type="scientific">Daphnia magna</name>
    <dbReference type="NCBI Taxonomy" id="35525"/>
    <lineage>
        <taxon>Eukaryota</taxon>
        <taxon>Metazoa</taxon>
        <taxon>Ecdysozoa</taxon>
        <taxon>Arthropoda</taxon>
        <taxon>Crustacea</taxon>
        <taxon>Branchiopoda</taxon>
        <taxon>Diplostraca</taxon>
        <taxon>Cladocera</taxon>
        <taxon>Anomopoda</taxon>
        <taxon>Daphniidae</taxon>
        <taxon>Daphnia</taxon>
    </lineage>
</organism>
<comment type="caution">
    <text evidence="2">The sequence shown here is derived from an EMBL/GenBank/DDBJ whole genome shotgun (WGS) entry which is preliminary data.</text>
</comment>
<evidence type="ECO:0000313" key="3">
    <source>
        <dbReference type="Proteomes" id="UP000076858"/>
    </source>
</evidence>
<dbReference type="PANTHER" id="PTHR47611">
    <property type="entry name" value="HAT DIMERISATION DOMAIN, C-TERMINAL"/>
    <property type="match status" value="1"/>
</dbReference>
<dbReference type="OrthoDB" id="6371802at2759"/>